<gene>
    <name evidence="1" type="ORF">10S9_45</name>
</gene>
<protein>
    <submittedName>
        <fullName evidence="1">Uncharacterized protein</fullName>
    </submittedName>
</protein>
<proteinExistence type="predicted"/>
<sequence length="48" mass="5316">MENVDKTIDAICNWIQKEAKEDSTVNAETVSDMISALAELVKARASYI</sequence>
<reference evidence="1" key="1">
    <citation type="submission" date="2017-06" db="EMBL/GenBank/DDBJ databases">
        <title>Novel phages from South African skin metaviromes.</title>
        <authorList>
            <person name="van Zyl L.J."/>
            <person name="Abrahams Y."/>
            <person name="Stander E.A."/>
            <person name="Kirby B.M."/>
            <person name="Clavaud C."/>
            <person name="Farcet C."/>
            <person name="Breton L."/>
            <person name="Trindade M.I."/>
        </authorList>
    </citation>
    <scope>NUCLEOTIDE SEQUENCE</scope>
</reference>
<accession>A0A2H4J6R9</accession>
<dbReference type="EMBL" id="MF417904">
    <property type="protein sequence ID" value="ASN70299.1"/>
    <property type="molecule type" value="Genomic_DNA"/>
</dbReference>
<organism evidence="1">
    <name type="scientific">uncultured Caudovirales phage</name>
    <dbReference type="NCBI Taxonomy" id="2100421"/>
    <lineage>
        <taxon>Viruses</taxon>
        <taxon>Duplodnaviria</taxon>
        <taxon>Heunggongvirae</taxon>
        <taxon>Uroviricota</taxon>
        <taxon>Caudoviricetes</taxon>
        <taxon>Peduoviridae</taxon>
        <taxon>Maltschvirus</taxon>
        <taxon>Maltschvirus maltsch</taxon>
    </lineage>
</organism>
<name>A0A2H4J6R9_9CAUD</name>
<evidence type="ECO:0000313" key="1">
    <source>
        <dbReference type="EMBL" id="ASN70299.1"/>
    </source>
</evidence>